<gene>
    <name evidence="2" type="ORF">SCUD_LOCUS22633</name>
</gene>
<dbReference type="AlphaFoldDB" id="A0A3P8GMK5"/>
<proteinExistence type="predicted"/>
<evidence type="ECO:0000313" key="2">
    <source>
        <dbReference type="EMBL" id="VDP79600.1"/>
    </source>
</evidence>
<dbReference type="EMBL" id="UZAK01050101">
    <property type="protein sequence ID" value="VDP79600.1"/>
    <property type="molecule type" value="Genomic_DNA"/>
</dbReference>
<sequence length="112" mass="12108">MFSSTTTTRPLVPPSNQFIPSNGNPSSITSAASFYKSKARDTPKSVGNLSNSTNVSNALTMMQNKIHHLSDTVLFPWSITNNSTQIDPKSLSKSACKTLRDTKKGNLKCLSS</sequence>
<accession>A0A3P8GMK5</accession>
<dbReference type="Proteomes" id="UP000279833">
    <property type="component" value="Unassembled WGS sequence"/>
</dbReference>
<protein>
    <submittedName>
        <fullName evidence="2">Uncharacterized protein</fullName>
    </submittedName>
</protein>
<keyword evidence="3" id="KW-1185">Reference proteome</keyword>
<name>A0A3P8GMK5_9TREM</name>
<organism evidence="2 3">
    <name type="scientific">Schistosoma curassoni</name>
    <dbReference type="NCBI Taxonomy" id="6186"/>
    <lineage>
        <taxon>Eukaryota</taxon>
        <taxon>Metazoa</taxon>
        <taxon>Spiralia</taxon>
        <taxon>Lophotrochozoa</taxon>
        <taxon>Platyhelminthes</taxon>
        <taxon>Trematoda</taxon>
        <taxon>Digenea</taxon>
        <taxon>Strigeidida</taxon>
        <taxon>Schistosomatoidea</taxon>
        <taxon>Schistosomatidae</taxon>
        <taxon>Schistosoma</taxon>
    </lineage>
</organism>
<feature type="region of interest" description="Disordered" evidence="1">
    <location>
        <begin position="1"/>
        <end position="24"/>
    </location>
</feature>
<evidence type="ECO:0000256" key="1">
    <source>
        <dbReference type="SAM" id="MobiDB-lite"/>
    </source>
</evidence>
<evidence type="ECO:0000313" key="3">
    <source>
        <dbReference type="Proteomes" id="UP000279833"/>
    </source>
</evidence>
<reference evidence="2 3" key="1">
    <citation type="submission" date="2018-11" db="EMBL/GenBank/DDBJ databases">
        <authorList>
            <consortium name="Pathogen Informatics"/>
        </authorList>
    </citation>
    <scope>NUCLEOTIDE SEQUENCE [LARGE SCALE GENOMIC DNA]</scope>
    <source>
        <strain>Dakar</strain>
        <strain evidence="3">Senegal</strain>
    </source>
</reference>